<evidence type="ECO:0000313" key="1">
    <source>
        <dbReference type="EMBL" id="GIX99487.1"/>
    </source>
</evidence>
<protein>
    <submittedName>
        <fullName evidence="1">Uncharacterized protein</fullName>
    </submittedName>
</protein>
<keyword evidence="2" id="KW-1185">Reference proteome</keyword>
<reference evidence="1 2" key="1">
    <citation type="submission" date="2021-06" db="EMBL/GenBank/DDBJ databases">
        <title>Caerostris extrusa draft genome.</title>
        <authorList>
            <person name="Kono N."/>
            <person name="Arakawa K."/>
        </authorList>
    </citation>
    <scope>NUCLEOTIDE SEQUENCE [LARGE SCALE GENOMIC DNA]</scope>
</reference>
<dbReference type="AlphaFoldDB" id="A0AAV4PPZ6"/>
<sequence length="116" mass="13419">MAINEPDTENFGYSKPLAYCHSRFSNNFREIYNINAFLNQQFQQAWQVSKNYLALSIFTAKSLAMTTKSLGFCIFLAHFQALNTMTVGGHLLQLSVPILWYRQYGLFSKIDIQKNH</sequence>
<accession>A0AAV4PPZ6</accession>
<proteinExistence type="predicted"/>
<gene>
    <name evidence="1" type="ORF">CEXT_749701</name>
</gene>
<dbReference type="Proteomes" id="UP001054945">
    <property type="component" value="Unassembled WGS sequence"/>
</dbReference>
<evidence type="ECO:0000313" key="2">
    <source>
        <dbReference type="Proteomes" id="UP001054945"/>
    </source>
</evidence>
<organism evidence="1 2">
    <name type="scientific">Caerostris extrusa</name>
    <name type="common">Bark spider</name>
    <name type="synonym">Caerostris bankana</name>
    <dbReference type="NCBI Taxonomy" id="172846"/>
    <lineage>
        <taxon>Eukaryota</taxon>
        <taxon>Metazoa</taxon>
        <taxon>Ecdysozoa</taxon>
        <taxon>Arthropoda</taxon>
        <taxon>Chelicerata</taxon>
        <taxon>Arachnida</taxon>
        <taxon>Araneae</taxon>
        <taxon>Araneomorphae</taxon>
        <taxon>Entelegynae</taxon>
        <taxon>Araneoidea</taxon>
        <taxon>Araneidae</taxon>
        <taxon>Caerostris</taxon>
    </lineage>
</organism>
<dbReference type="EMBL" id="BPLR01005054">
    <property type="protein sequence ID" value="GIX99487.1"/>
    <property type="molecule type" value="Genomic_DNA"/>
</dbReference>
<name>A0AAV4PPZ6_CAEEX</name>
<comment type="caution">
    <text evidence="1">The sequence shown here is derived from an EMBL/GenBank/DDBJ whole genome shotgun (WGS) entry which is preliminary data.</text>
</comment>